<gene>
    <name evidence="3" type="ORF">EDD40_1690</name>
</gene>
<dbReference type="Gene3D" id="3.60.40.10">
    <property type="entry name" value="PPM-type phosphatase domain"/>
    <property type="match status" value="1"/>
</dbReference>
<evidence type="ECO:0000313" key="3">
    <source>
        <dbReference type="EMBL" id="ROP36423.1"/>
    </source>
</evidence>
<comment type="caution">
    <text evidence="3">The sequence shown here is derived from an EMBL/GenBank/DDBJ whole genome shotgun (WGS) entry which is preliminary data.</text>
</comment>
<dbReference type="Proteomes" id="UP000268727">
    <property type="component" value="Unassembled WGS sequence"/>
</dbReference>
<dbReference type="AlphaFoldDB" id="A0A3N1H1L5"/>
<proteinExistence type="predicted"/>
<evidence type="ECO:0000259" key="2">
    <source>
        <dbReference type="SMART" id="SM00331"/>
    </source>
</evidence>
<accession>A0A3N1H1L5</accession>
<keyword evidence="1" id="KW-0378">Hydrolase</keyword>
<keyword evidence="4" id="KW-1185">Reference proteome</keyword>
<dbReference type="InterPro" id="IPR052016">
    <property type="entry name" value="Bact_Sigma-Reg"/>
</dbReference>
<sequence length="476" mass="50573">MAQGYRQGADTGLDLDAWRRVVDGFHEAVVVLDPEGVVRLANPLASVLFPQARTGSALPDDAFGPSGDGVDGARRGRRQELGDGWVALYRSADDFLDDATRRLSSLTERAATVRAVVELAPAEHTVVVLPGLRGRLEWWRRTPAGDVAVARTTRQVAGTAPGLTAVLERLVDHAELTELGEGPWNASGVGVAVPLTEGGALICFGGTWHVELLKRFAARAAAAVEASTLFSDQQRTVEVLRADLLPTPLPDVLGARLAGVFEPAHRRALVGGDFYDVHPREDGSAAFVLGDVAGNGLEAAVHSGRVRQSLHTLLVVEQRPAQLLYLLNAALRAAGSRLFTTLVVGTMMPVQAGGLRLTLAAGGHPAPLVLRADGRVDEVPVHGGIVGVLPEVRFNQTTVVLAPGETLLLYSDGLTEARKYDDRQELFGDARLKAALADCAGLSADAVSDHLRRVVFDWLGEAEHDDLTLLVLQAAP</sequence>
<dbReference type="InterPro" id="IPR001932">
    <property type="entry name" value="PPM-type_phosphatase-like_dom"/>
</dbReference>
<dbReference type="SUPFAM" id="SSF81606">
    <property type="entry name" value="PP2C-like"/>
    <property type="match status" value="1"/>
</dbReference>
<dbReference type="SMART" id="SM00331">
    <property type="entry name" value="PP2C_SIG"/>
    <property type="match status" value="1"/>
</dbReference>
<protein>
    <submittedName>
        <fullName evidence="3">Stage II sporulation protein E</fullName>
    </submittedName>
</protein>
<dbReference type="InterPro" id="IPR036457">
    <property type="entry name" value="PPM-type-like_dom_sf"/>
</dbReference>
<reference evidence="3 4" key="1">
    <citation type="submission" date="2018-11" db="EMBL/GenBank/DDBJ databases">
        <title>Sequencing the genomes of 1000 actinobacteria strains.</title>
        <authorList>
            <person name="Klenk H.-P."/>
        </authorList>
    </citation>
    <scope>NUCLEOTIDE SEQUENCE [LARGE SCALE GENOMIC DNA]</scope>
    <source>
        <strain evidence="3 4">DSM 44231</strain>
    </source>
</reference>
<evidence type="ECO:0000256" key="1">
    <source>
        <dbReference type="ARBA" id="ARBA00022801"/>
    </source>
</evidence>
<dbReference type="EMBL" id="RJKM01000001">
    <property type="protein sequence ID" value="ROP36423.1"/>
    <property type="molecule type" value="Genomic_DNA"/>
</dbReference>
<dbReference type="GO" id="GO:0016791">
    <property type="term" value="F:phosphatase activity"/>
    <property type="evidence" value="ECO:0007669"/>
    <property type="project" value="TreeGrafter"/>
</dbReference>
<dbReference type="PANTHER" id="PTHR43156:SF2">
    <property type="entry name" value="STAGE II SPORULATION PROTEIN E"/>
    <property type="match status" value="1"/>
</dbReference>
<evidence type="ECO:0000313" key="4">
    <source>
        <dbReference type="Proteomes" id="UP000268727"/>
    </source>
</evidence>
<dbReference type="RefSeq" id="WP_123742416.1">
    <property type="nucleotide sequence ID" value="NZ_RJKM01000001.1"/>
</dbReference>
<feature type="domain" description="PPM-type phosphatase" evidence="2">
    <location>
        <begin position="257"/>
        <end position="474"/>
    </location>
</feature>
<dbReference type="Pfam" id="PF07228">
    <property type="entry name" value="SpoIIE"/>
    <property type="match status" value="1"/>
</dbReference>
<dbReference type="OrthoDB" id="5241041at2"/>
<dbReference type="PANTHER" id="PTHR43156">
    <property type="entry name" value="STAGE II SPORULATION PROTEIN E-RELATED"/>
    <property type="match status" value="1"/>
</dbReference>
<organism evidence="3 4">
    <name type="scientific">Saccharothrix texasensis</name>
    <dbReference type="NCBI Taxonomy" id="103734"/>
    <lineage>
        <taxon>Bacteria</taxon>
        <taxon>Bacillati</taxon>
        <taxon>Actinomycetota</taxon>
        <taxon>Actinomycetes</taxon>
        <taxon>Pseudonocardiales</taxon>
        <taxon>Pseudonocardiaceae</taxon>
        <taxon>Saccharothrix</taxon>
    </lineage>
</organism>
<name>A0A3N1H1L5_9PSEU</name>